<gene>
    <name evidence="4" type="ORF">HHL10_11895</name>
</gene>
<feature type="transmembrane region" description="Helical" evidence="2">
    <location>
        <begin position="127"/>
        <end position="148"/>
    </location>
</feature>
<accession>A0A848F8I8</accession>
<dbReference type="SMART" id="SM00267">
    <property type="entry name" value="GGDEF"/>
    <property type="match status" value="1"/>
</dbReference>
<dbReference type="CDD" id="cd01949">
    <property type="entry name" value="GGDEF"/>
    <property type="match status" value="1"/>
</dbReference>
<dbReference type="PANTHER" id="PTHR45138:SF24">
    <property type="entry name" value="DIGUANYLATE CYCLASE DGCC-RELATED"/>
    <property type="match status" value="1"/>
</dbReference>
<evidence type="ECO:0000259" key="3">
    <source>
        <dbReference type="PROSITE" id="PS50887"/>
    </source>
</evidence>
<feature type="transmembrane region" description="Helical" evidence="2">
    <location>
        <begin position="52"/>
        <end position="71"/>
    </location>
</feature>
<keyword evidence="5" id="KW-1185">Reference proteome</keyword>
<dbReference type="GO" id="GO:0043709">
    <property type="term" value="P:cell adhesion involved in single-species biofilm formation"/>
    <property type="evidence" value="ECO:0007669"/>
    <property type="project" value="TreeGrafter"/>
</dbReference>
<dbReference type="SUPFAM" id="SSF55073">
    <property type="entry name" value="Nucleotide cyclase"/>
    <property type="match status" value="1"/>
</dbReference>
<dbReference type="Pfam" id="PF05230">
    <property type="entry name" value="MASE2"/>
    <property type="match status" value="1"/>
</dbReference>
<dbReference type="FunFam" id="3.30.70.270:FF:000001">
    <property type="entry name" value="Diguanylate cyclase domain protein"/>
    <property type="match status" value="1"/>
</dbReference>
<keyword evidence="2" id="KW-0812">Transmembrane</keyword>
<organism evidence="4 5">
    <name type="scientific">Azohydromonas caseinilytica</name>
    <dbReference type="NCBI Taxonomy" id="2728836"/>
    <lineage>
        <taxon>Bacteria</taxon>
        <taxon>Pseudomonadati</taxon>
        <taxon>Pseudomonadota</taxon>
        <taxon>Betaproteobacteria</taxon>
        <taxon>Burkholderiales</taxon>
        <taxon>Sphaerotilaceae</taxon>
        <taxon>Azohydromonas</taxon>
    </lineage>
</organism>
<keyword evidence="2" id="KW-0472">Membrane</keyword>
<dbReference type="InterPro" id="IPR007894">
    <property type="entry name" value="MASE2"/>
</dbReference>
<dbReference type="Gene3D" id="3.30.70.270">
    <property type="match status" value="1"/>
</dbReference>
<dbReference type="Pfam" id="PF00990">
    <property type="entry name" value="GGDEF"/>
    <property type="match status" value="1"/>
</dbReference>
<dbReference type="Proteomes" id="UP000574067">
    <property type="component" value="Unassembled WGS sequence"/>
</dbReference>
<dbReference type="PANTHER" id="PTHR45138">
    <property type="entry name" value="REGULATORY COMPONENTS OF SENSORY TRANSDUCTION SYSTEM"/>
    <property type="match status" value="1"/>
</dbReference>
<evidence type="ECO:0000256" key="1">
    <source>
        <dbReference type="ARBA" id="ARBA00012528"/>
    </source>
</evidence>
<dbReference type="InterPro" id="IPR050469">
    <property type="entry name" value="Diguanylate_Cyclase"/>
</dbReference>
<feature type="domain" description="GGDEF" evidence="3">
    <location>
        <begin position="225"/>
        <end position="357"/>
    </location>
</feature>
<comment type="caution">
    <text evidence="4">The sequence shown here is derived from an EMBL/GenBank/DDBJ whole genome shotgun (WGS) entry which is preliminary data.</text>
</comment>
<dbReference type="NCBIfam" id="TIGR00254">
    <property type="entry name" value="GGDEF"/>
    <property type="match status" value="1"/>
</dbReference>
<protein>
    <recommendedName>
        <fullName evidence="1">diguanylate cyclase</fullName>
        <ecNumber evidence="1">2.7.7.65</ecNumber>
    </recommendedName>
</protein>
<feature type="transmembrane region" description="Helical" evidence="2">
    <location>
        <begin position="91"/>
        <end position="115"/>
    </location>
</feature>
<feature type="transmembrane region" description="Helical" evidence="2">
    <location>
        <begin position="154"/>
        <end position="178"/>
    </location>
</feature>
<reference evidence="4 5" key="1">
    <citation type="submission" date="2020-04" db="EMBL/GenBank/DDBJ databases">
        <title>Azohydromonas sp. isolated from soil.</title>
        <authorList>
            <person name="Dahal R.H."/>
        </authorList>
    </citation>
    <scope>NUCLEOTIDE SEQUENCE [LARGE SCALE GENOMIC DNA]</scope>
    <source>
        <strain evidence="4 5">G-1-1-14</strain>
    </source>
</reference>
<dbReference type="InterPro" id="IPR029787">
    <property type="entry name" value="Nucleotide_cyclase"/>
</dbReference>
<dbReference type="RefSeq" id="WP_169160582.1">
    <property type="nucleotide sequence ID" value="NZ_JABBFW010000007.1"/>
</dbReference>
<dbReference type="GO" id="GO:0052621">
    <property type="term" value="F:diguanylate cyclase activity"/>
    <property type="evidence" value="ECO:0007669"/>
    <property type="project" value="UniProtKB-EC"/>
</dbReference>
<evidence type="ECO:0000313" key="4">
    <source>
        <dbReference type="EMBL" id="NML15672.1"/>
    </source>
</evidence>
<dbReference type="EMBL" id="JABBFW010000007">
    <property type="protein sequence ID" value="NML15672.1"/>
    <property type="molecule type" value="Genomic_DNA"/>
</dbReference>
<dbReference type="InterPro" id="IPR000160">
    <property type="entry name" value="GGDEF_dom"/>
</dbReference>
<dbReference type="PROSITE" id="PS50887">
    <property type="entry name" value="GGDEF"/>
    <property type="match status" value="1"/>
</dbReference>
<dbReference type="GO" id="GO:1902201">
    <property type="term" value="P:negative regulation of bacterial-type flagellum-dependent cell motility"/>
    <property type="evidence" value="ECO:0007669"/>
    <property type="project" value="TreeGrafter"/>
</dbReference>
<name>A0A848F8I8_9BURK</name>
<dbReference type="AlphaFoldDB" id="A0A848F8I8"/>
<dbReference type="GO" id="GO:0005886">
    <property type="term" value="C:plasma membrane"/>
    <property type="evidence" value="ECO:0007669"/>
    <property type="project" value="TreeGrafter"/>
</dbReference>
<evidence type="ECO:0000256" key="2">
    <source>
        <dbReference type="SAM" id="Phobius"/>
    </source>
</evidence>
<proteinExistence type="predicted"/>
<keyword evidence="2" id="KW-1133">Transmembrane helix</keyword>
<dbReference type="InterPro" id="IPR043128">
    <property type="entry name" value="Rev_trsase/Diguanyl_cyclase"/>
</dbReference>
<dbReference type="EC" id="2.7.7.65" evidence="1"/>
<sequence>MAAGQAIAAIAASAAHRPGMGLVHRVYVPRMLGLGLGGLAVGATLQQRDALYLLWPLLVGHALLWPHLAHWRARRAPQPRRAEHVNLLADAFGGGFWLAAMAFNLLPSVLVATMLGMNHLAVGGLRLFRRGLMALALGTVTGGALLGWELQPLATQATVAACLPFLVSYPLVIGIVTYRLSLRLAEQKAQLRELVQFDPLTGLLNKMHWHAQMESEFARWRRSARPVALMLLDLDHFKRINDEHGHPAGDEVLRHFSRLLRHHVREADVAGRVGGEEFAVLVHDCSAEQAQFLARRVRAALAAQPVPVAGGLHVTVSVGIAEPGRWQRDAAQWLAEADAALYTAKREGRDQVCLAPRRPR</sequence>
<evidence type="ECO:0000313" key="5">
    <source>
        <dbReference type="Proteomes" id="UP000574067"/>
    </source>
</evidence>
<feature type="transmembrane region" description="Helical" evidence="2">
    <location>
        <begin position="24"/>
        <end position="45"/>
    </location>
</feature>